<dbReference type="Proteomes" id="UP000241167">
    <property type="component" value="Unassembled WGS sequence"/>
</dbReference>
<proteinExistence type="predicted"/>
<dbReference type="InterPro" id="IPR029063">
    <property type="entry name" value="SAM-dependent_MTases_sf"/>
</dbReference>
<evidence type="ECO:0000313" key="1">
    <source>
        <dbReference type="EMBL" id="PSJ39668.1"/>
    </source>
</evidence>
<evidence type="ECO:0000313" key="2">
    <source>
        <dbReference type="Proteomes" id="UP000241167"/>
    </source>
</evidence>
<organism evidence="1 2">
    <name type="scientific">Allosphingosinicella deserti</name>
    <dbReference type="NCBI Taxonomy" id="2116704"/>
    <lineage>
        <taxon>Bacteria</taxon>
        <taxon>Pseudomonadati</taxon>
        <taxon>Pseudomonadota</taxon>
        <taxon>Alphaproteobacteria</taxon>
        <taxon>Sphingomonadales</taxon>
        <taxon>Sphingomonadaceae</taxon>
        <taxon>Allosphingosinicella</taxon>
    </lineage>
</organism>
<dbReference type="RefSeq" id="WP_106513563.1">
    <property type="nucleotide sequence ID" value="NZ_PXYI01000004.1"/>
</dbReference>
<dbReference type="EMBL" id="PXYI01000004">
    <property type="protein sequence ID" value="PSJ39668.1"/>
    <property type="molecule type" value="Genomic_DNA"/>
</dbReference>
<evidence type="ECO:0008006" key="3">
    <source>
        <dbReference type="Google" id="ProtNLM"/>
    </source>
</evidence>
<dbReference type="OrthoDB" id="2469560at2"/>
<reference evidence="1 2" key="1">
    <citation type="submission" date="2018-03" db="EMBL/GenBank/DDBJ databases">
        <title>The draft genome of Sphingosinicella sp. GL-C-18.</title>
        <authorList>
            <person name="Liu L."/>
            <person name="Li L."/>
            <person name="Liang L."/>
            <person name="Zhang X."/>
            <person name="Wang T."/>
        </authorList>
    </citation>
    <scope>NUCLEOTIDE SEQUENCE [LARGE SCALE GENOMIC DNA]</scope>
    <source>
        <strain evidence="1 2">GL-C-18</strain>
    </source>
</reference>
<comment type="caution">
    <text evidence="1">The sequence shown here is derived from an EMBL/GenBank/DDBJ whole genome shotgun (WGS) entry which is preliminary data.</text>
</comment>
<dbReference type="Pfam" id="PF13578">
    <property type="entry name" value="Methyltransf_24"/>
    <property type="match status" value="1"/>
</dbReference>
<accession>A0A2P7QNZ8</accession>
<gene>
    <name evidence="1" type="ORF">C7I55_13830</name>
</gene>
<dbReference type="SUPFAM" id="SSF53335">
    <property type="entry name" value="S-adenosyl-L-methionine-dependent methyltransferases"/>
    <property type="match status" value="1"/>
</dbReference>
<protein>
    <recommendedName>
        <fullName evidence="3">Class I SAM-dependent methyltransferase</fullName>
    </recommendedName>
</protein>
<name>A0A2P7QNZ8_9SPHN</name>
<dbReference type="Gene3D" id="3.40.50.150">
    <property type="entry name" value="Vaccinia Virus protein VP39"/>
    <property type="match status" value="1"/>
</dbReference>
<keyword evidence="2" id="KW-1185">Reference proteome</keyword>
<sequence length="272" mass="29814">MSDLLIHSMSEFSEIILDALSLAGAKEIVEIGAEHGGMSFLLAEHAQAAGGRLTSIDPAPKQAFCDWVGEHKHVRHVAKPSLAAFDDVGGVDAWVIDGDHNWFTVYHELKAVDARCKADDKPMLAFLHDVAWPAARRDMYYAPDRIPEAFRHPYDFDGGVIPGFPALLPGRGFRGMGQFAMALYEGGPRNGVLTAVEDFVEEKRAAGETLCFAEIPAVFGLGILFAMDAEWSEALAERVIPWHDSKLLHTLEQNRLANYLAVLDWQDSAAAA</sequence>
<dbReference type="AlphaFoldDB" id="A0A2P7QNZ8"/>